<dbReference type="GO" id="GO:0003677">
    <property type="term" value="F:DNA binding"/>
    <property type="evidence" value="ECO:0007669"/>
    <property type="project" value="UniProtKB-KW"/>
</dbReference>
<keyword evidence="6" id="KW-0804">Transcription</keyword>
<dbReference type="InterPro" id="IPR002481">
    <property type="entry name" value="FUR"/>
</dbReference>
<dbReference type="InterPro" id="IPR036390">
    <property type="entry name" value="WH_DNA-bd_sf"/>
</dbReference>
<accession>A0A8J7S8C3</accession>
<dbReference type="InterPro" id="IPR043135">
    <property type="entry name" value="Fur_C"/>
</dbReference>
<dbReference type="EMBL" id="JAGMWN010000011">
    <property type="protein sequence ID" value="MBP5858744.1"/>
    <property type="molecule type" value="Genomic_DNA"/>
</dbReference>
<comment type="caution">
    <text evidence="9">The sequence shown here is derived from an EMBL/GenBank/DDBJ whole genome shotgun (WGS) entry which is preliminary data.</text>
</comment>
<dbReference type="Proteomes" id="UP000672602">
    <property type="component" value="Unassembled WGS sequence"/>
</dbReference>
<comment type="cofactor">
    <cofactor evidence="7">
        <name>Zn(2+)</name>
        <dbReference type="ChEBI" id="CHEBI:29105"/>
    </cofactor>
    <text evidence="7">Binds 1 zinc ion per subunit.</text>
</comment>
<dbReference type="SUPFAM" id="SSF46785">
    <property type="entry name" value="Winged helix' DNA-binding domain"/>
    <property type="match status" value="1"/>
</dbReference>
<evidence type="ECO:0000256" key="6">
    <source>
        <dbReference type="ARBA" id="ARBA00023163"/>
    </source>
</evidence>
<evidence type="ECO:0000256" key="4">
    <source>
        <dbReference type="ARBA" id="ARBA00023015"/>
    </source>
</evidence>
<evidence type="ECO:0000313" key="9">
    <source>
        <dbReference type="EMBL" id="MBP5858744.1"/>
    </source>
</evidence>
<comment type="similarity">
    <text evidence="1">Belongs to the Fur family.</text>
</comment>
<dbReference type="Gene3D" id="1.10.10.10">
    <property type="entry name" value="Winged helix-like DNA-binding domain superfamily/Winged helix DNA-binding domain"/>
    <property type="match status" value="1"/>
</dbReference>
<keyword evidence="2" id="KW-0678">Repressor</keyword>
<dbReference type="GO" id="GO:0003700">
    <property type="term" value="F:DNA-binding transcription factor activity"/>
    <property type="evidence" value="ECO:0007669"/>
    <property type="project" value="InterPro"/>
</dbReference>
<protein>
    <submittedName>
        <fullName evidence="9">Transcriptional repressor</fullName>
    </submittedName>
</protein>
<dbReference type="GO" id="GO:0046872">
    <property type="term" value="F:metal ion binding"/>
    <property type="evidence" value="ECO:0007669"/>
    <property type="project" value="UniProtKB-KW"/>
</dbReference>
<evidence type="ECO:0000256" key="3">
    <source>
        <dbReference type="ARBA" id="ARBA00022833"/>
    </source>
</evidence>
<keyword evidence="7" id="KW-0479">Metal-binding</keyword>
<dbReference type="AlphaFoldDB" id="A0A8J7S8C3"/>
<feature type="binding site" evidence="7">
    <location>
        <position position="94"/>
    </location>
    <ligand>
        <name>Zn(2+)</name>
        <dbReference type="ChEBI" id="CHEBI:29105"/>
    </ligand>
</feature>
<gene>
    <name evidence="9" type="ORF">KAJ83_17125</name>
</gene>
<keyword evidence="8" id="KW-0408">Iron</keyword>
<evidence type="ECO:0000256" key="5">
    <source>
        <dbReference type="ARBA" id="ARBA00023125"/>
    </source>
</evidence>
<feature type="binding site" evidence="7">
    <location>
        <position position="137"/>
    </location>
    <ligand>
        <name>Zn(2+)</name>
        <dbReference type="ChEBI" id="CHEBI:29105"/>
    </ligand>
</feature>
<organism evidence="9 10">
    <name type="scientific">Marivibrio halodurans</name>
    <dbReference type="NCBI Taxonomy" id="2039722"/>
    <lineage>
        <taxon>Bacteria</taxon>
        <taxon>Pseudomonadati</taxon>
        <taxon>Pseudomonadota</taxon>
        <taxon>Alphaproteobacteria</taxon>
        <taxon>Rhodospirillales</taxon>
        <taxon>Rhodospirillaceae</taxon>
        <taxon>Marivibrio</taxon>
    </lineage>
</organism>
<keyword evidence="3 7" id="KW-0862">Zinc</keyword>
<reference evidence="9" key="1">
    <citation type="submission" date="2021-04" db="EMBL/GenBank/DDBJ databases">
        <authorList>
            <person name="Zhang D.-C."/>
        </authorList>
    </citation>
    <scope>NUCLEOTIDE SEQUENCE</scope>
    <source>
        <strain evidence="9">CGMCC 1.15697</strain>
    </source>
</reference>
<feature type="binding site" evidence="7">
    <location>
        <position position="97"/>
    </location>
    <ligand>
        <name>Zn(2+)</name>
        <dbReference type="ChEBI" id="CHEBI:29105"/>
    </ligand>
</feature>
<keyword evidence="4" id="KW-0805">Transcription regulation</keyword>
<name>A0A8J7S8C3_9PROT</name>
<dbReference type="RefSeq" id="WP_210683338.1">
    <property type="nucleotide sequence ID" value="NZ_JAGMWN010000011.1"/>
</dbReference>
<dbReference type="InterPro" id="IPR036388">
    <property type="entry name" value="WH-like_DNA-bd_sf"/>
</dbReference>
<keyword evidence="10" id="KW-1185">Reference proteome</keyword>
<dbReference type="Pfam" id="PF01475">
    <property type="entry name" value="FUR"/>
    <property type="match status" value="1"/>
</dbReference>
<dbReference type="Gene3D" id="3.30.1490.190">
    <property type="match status" value="1"/>
</dbReference>
<evidence type="ECO:0000256" key="7">
    <source>
        <dbReference type="PIRSR" id="PIRSR602481-1"/>
    </source>
</evidence>
<feature type="binding site" evidence="7">
    <location>
        <position position="134"/>
    </location>
    <ligand>
        <name>Zn(2+)</name>
        <dbReference type="ChEBI" id="CHEBI:29105"/>
    </ligand>
</feature>
<evidence type="ECO:0000313" key="10">
    <source>
        <dbReference type="Proteomes" id="UP000672602"/>
    </source>
</evidence>
<evidence type="ECO:0000256" key="1">
    <source>
        <dbReference type="ARBA" id="ARBA00007957"/>
    </source>
</evidence>
<keyword evidence="5" id="KW-0238">DNA-binding</keyword>
<comment type="cofactor">
    <cofactor evidence="8">
        <name>Mn(2+)</name>
        <dbReference type="ChEBI" id="CHEBI:29035"/>
    </cofactor>
    <cofactor evidence="8">
        <name>Fe(2+)</name>
        <dbReference type="ChEBI" id="CHEBI:29033"/>
    </cofactor>
    <text evidence="8">Binds 1 Mn(2+) or Fe(2+) ion per subunit.</text>
</comment>
<feature type="binding site" evidence="8">
    <location>
        <position position="85"/>
    </location>
    <ligand>
        <name>Fe cation</name>
        <dbReference type="ChEBI" id="CHEBI:24875"/>
    </ligand>
</feature>
<evidence type="ECO:0000256" key="2">
    <source>
        <dbReference type="ARBA" id="ARBA00022491"/>
    </source>
</evidence>
<sequence>MSDNPSKTRTARTLTRNERLVLDALEASDAPLSAYAILDALRGAGLRAPMQVYRALDRLVADRLVHRLETLNAYIACCHAGRDAHHGAVVFAICGQCGDVAEWSDPEVDTRFCERARERAFTLDSAIVELRGLCERCGAE</sequence>
<proteinExistence type="inferred from homology"/>
<evidence type="ECO:0000256" key="8">
    <source>
        <dbReference type="PIRSR" id="PIRSR602481-2"/>
    </source>
</evidence>